<dbReference type="EMBL" id="MN740219">
    <property type="protein sequence ID" value="QHT94361.1"/>
    <property type="molecule type" value="Genomic_DNA"/>
</dbReference>
<evidence type="ECO:0000256" key="1">
    <source>
        <dbReference type="ARBA" id="ARBA00008998"/>
    </source>
</evidence>
<dbReference type="InterPro" id="IPR008532">
    <property type="entry name" value="NFACT_RNA-bd"/>
</dbReference>
<feature type="domain" description="NFACT RNA-binding" evidence="2">
    <location>
        <begin position="19"/>
        <end position="107"/>
    </location>
</feature>
<name>A0A6C0IMB5_9ZZZZ</name>
<sequence length="117" mass="13336">MKIEKKHIPSLKQDIDFNIGQNAQDNFDIIDISQPTDIWFHLQGTSSCHVIAIIPENMKLDKKQKKQIITQGALICKQNSKAKSQQNVNIIYSEIQNIEKTTIPGQVIVHQQKTICI</sequence>
<reference evidence="3" key="1">
    <citation type="journal article" date="2020" name="Nature">
        <title>Giant virus diversity and host interactions through global metagenomics.</title>
        <authorList>
            <person name="Schulz F."/>
            <person name="Roux S."/>
            <person name="Paez-Espino D."/>
            <person name="Jungbluth S."/>
            <person name="Walsh D.A."/>
            <person name="Denef V.J."/>
            <person name="McMahon K.D."/>
            <person name="Konstantinidis K.T."/>
            <person name="Eloe-Fadrosh E.A."/>
            <person name="Kyrpides N.C."/>
            <person name="Woyke T."/>
        </authorList>
    </citation>
    <scope>NUCLEOTIDE SEQUENCE</scope>
    <source>
        <strain evidence="3">GVMAG-M-3300024258-28</strain>
    </source>
</reference>
<organism evidence="3">
    <name type="scientific">viral metagenome</name>
    <dbReference type="NCBI Taxonomy" id="1070528"/>
    <lineage>
        <taxon>unclassified sequences</taxon>
        <taxon>metagenomes</taxon>
        <taxon>organismal metagenomes</taxon>
    </lineage>
</organism>
<dbReference type="InterPro" id="IPR039730">
    <property type="entry name" value="Jlp2/Ccd25"/>
</dbReference>
<evidence type="ECO:0000259" key="2">
    <source>
        <dbReference type="Pfam" id="PF05670"/>
    </source>
</evidence>
<dbReference type="AlphaFoldDB" id="A0A6C0IMB5"/>
<dbReference type="PANTHER" id="PTHR13049">
    <property type="entry name" value="DUF814-RELATED"/>
    <property type="match status" value="1"/>
</dbReference>
<dbReference type="PANTHER" id="PTHR13049:SF2">
    <property type="entry name" value="COILED-COIL DOMAIN-CONTAINING PROTEIN 25"/>
    <property type="match status" value="1"/>
</dbReference>
<protein>
    <recommendedName>
        <fullName evidence="2">NFACT RNA-binding domain-containing protein</fullName>
    </recommendedName>
</protein>
<accession>A0A6C0IMB5</accession>
<proteinExistence type="inferred from homology"/>
<comment type="similarity">
    <text evidence="1">Belongs to the CCDC25 family.</text>
</comment>
<dbReference type="Pfam" id="PF05670">
    <property type="entry name" value="NFACT-R_1"/>
    <property type="match status" value="1"/>
</dbReference>
<evidence type="ECO:0000313" key="3">
    <source>
        <dbReference type="EMBL" id="QHT94361.1"/>
    </source>
</evidence>